<dbReference type="Gene3D" id="3.90.870.20">
    <property type="entry name" value="Carbamoyltransferase, C-terminal domain"/>
    <property type="match status" value="1"/>
</dbReference>
<gene>
    <name evidence="5" type="ORF">HEB29_000861</name>
    <name evidence="4" type="ORF">Sfulv_09140</name>
</gene>
<dbReference type="EMBL" id="JACCCF010000001">
    <property type="protein sequence ID" value="NYE39850.1"/>
    <property type="molecule type" value="Genomic_DNA"/>
</dbReference>
<dbReference type="PANTHER" id="PTHR34847">
    <property type="entry name" value="NODULATION PROTEIN U"/>
    <property type="match status" value="1"/>
</dbReference>
<dbReference type="InterPro" id="IPR043129">
    <property type="entry name" value="ATPase_NBD"/>
</dbReference>
<dbReference type="InterPro" id="IPR031730">
    <property type="entry name" value="Carbam_trans_C"/>
</dbReference>
<accession>A0A7J0C2F2</accession>
<proteinExistence type="inferred from homology"/>
<dbReference type="GO" id="GO:0016740">
    <property type="term" value="F:transferase activity"/>
    <property type="evidence" value="ECO:0007669"/>
    <property type="project" value="UniProtKB-KW"/>
</dbReference>
<sequence length="595" mass="65125">MIVLGYNGFTDGADTFGRLYGATGIDRHSILGHDAAVALSVDGELVAAVEEERLNREKKTSDFPANSLRWCLDTADVRLDQVDVIAFPWSFSSDVVNAMIQDIGDSGLTVEQKFDRLRRFGELYGGLVSKDALHADFKRRTGYDLPAEKLVPVPHHLAHLMCGYYLSGERDAAFMVSDGRAERLSAVTGEVRDGEIRLFEKSAIGVSHSLALLFGEITRYLGFMPNNDEYKVMGLAAFAPPPSASANPLLRHVVELHEDGRYTLALANDPKGTRGYYPLLDRIFGGDERRREETDFRAEVAAAAQQMVEVVTAHQLRALEAGTDLTQLIYEGGLALNCVNNAKLLESTRFTDIHVSFGASDPGVAIGAAVYAGGIKGRSRPAPTTPYLGPSYDDEQIRAALAERADEVEWTELDEESVAEQTAKLLSEKTVVGWFQGRAEYGPRALGNRSILANPGFADIKDIINTRVKHREPFRPFAPVVLESEADRIFEMGKKKASPYMTFVFPVRPQFHDVIPGATHVDGTSRVQTVTAESNPKLAALLENFTALTGVPCLVNTSFNVAGEPIVCSPADALGCFLHTEIDYLVIGRFLVVKK</sequence>
<dbReference type="InterPro" id="IPR038152">
    <property type="entry name" value="Carbam_trans_C_sf"/>
</dbReference>
<dbReference type="Pfam" id="PF02543">
    <property type="entry name" value="Carbam_trans_N"/>
    <property type="match status" value="1"/>
</dbReference>
<name>A0A7J0C2F2_9ACTN</name>
<comment type="caution">
    <text evidence="4">The sequence shown here is derived from an EMBL/GenBank/DDBJ whole genome shotgun (WGS) entry which is preliminary data.</text>
</comment>
<evidence type="ECO:0000313" key="4">
    <source>
        <dbReference type="EMBL" id="GFM96103.1"/>
    </source>
</evidence>
<evidence type="ECO:0000259" key="2">
    <source>
        <dbReference type="Pfam" id="PF02543"/>
    </source>
</evidence>
<dbReference type="PANTHER" id="PTHR34847:SF1">
    <property type="entry name" value="NODULATION PROTEIN U"/>
    <property type="match status" value="1"/>
</dbReference>
<feature type="domain" description="Carbamoyltransferase" evidence="2">
    <location>
        <begin position="33"/>
        <end position="370"/>
    </location>
</feature>
<reference evidence="4 6" key="1">
    <citation type="submission" date="2020-05" db="EMBL/GenBank/DDBJ databases">
        <title>Whole genome shotgun sequence of Streptomyces fulvorobeus NBRC 15897.</title>
        <authorList>
            <person name="Komaki H."/>
            <person name="Tamura T."/>
        </authorList>
    </citation>
    <scope>NUCLEOTIDE SEQUENCE [LARGE SCALE GENOMIC DNA]</scope>
    <source>
        <strain evidence="4 6">NBRC 15897</strain>
    </source>
</reference>
<evidence type="ECO:0000313" key="5">
    <source>
        <dbReference type="EMBL" id="NYE39850.1"/>
    </source>
</evidence>
<dbReference type="InterPro" id="IPR051338">
    <property type="entry name" value="NodU/CmcH_Carbamoyltrnsfr"/>
</dbReference>
<keyword evidence="6" id="KW-1185">Reference proteome</keyword>
<organism evidence="4 6">
    <name type="scientific">Streptomyces fulvorobeus</name>
    <dbReference type="NCBI Taxonomy" id="284028"/>
    <lineage>
        <taxon>Bacteria</taxon>
        <taxon>Bacillati</taxon>
        <taxon>Actinomycetota</taxon>
        <taxon>Actinomycetes</taxon>
        <taxon>Kitasatosporales</taxon>
        <taxon>Streptomycetaceae</taxon>
        <taxon>Streptomyces</taxon>
    </lineage>
</organism>
<dbReference type="RefSeq" id="WP_173311578.1">
    <property type="nucleotide sequence ID" value="NZ_BAAAUE010000006.1"/>
</dbReference>
<evidence type="ECO:0000313" key="7">
    <source>
        <dbReference type="Proteomes" id="UP000530403"/>
    </source>
</evidence>
<dbReference type="EMBL" id="BLWC01000001">
    <property type="protein sequence ID" value="GFM96103.1"/>
    <property type="molecule type" value="Genomic_DNA"/>
</dbReference>
<feature type="domain" description="Carbamoyltransferase C-terminal" evidence="3">
    <location>
        <begin position="423"/>
        <end position="594"/>
    </location>
</feature>
<dbReference type="InterPro" id="IPR003696">
    <property type="entry name" value="Carbtransf_dom"/>
</dbReference>
<dbReference type="Gene3D" id="3.30.420.40">
    <property type="match status" value="2"/>
</dbReference>
<dbReference type="Pfam" id="PF16861">
    <property type="entry name" value="Carbam_trans_C"/>
    <property type="match status" value="1"/>
</dbReference>
<dbReference type="SUPFAM" id="SSF53067">
    <property type="entry name" value="Actin-like ATPase domain"/>
    <property type="match status" value="1"/>
</dbReference>
<evidence type="ECO:0000256" key="1">
    <source>
        <dbReference type="ARBA" id="ARBA00006129"/>
    </source>
</evidence>
<dbReference type="Proteomes" id="UP000498980">
    <property type="component" value="Unassembled WGS sequence"/>
</dbReference>
<dbReference type="EC" id="2.1.3.-" evidence="5"/>
<evidence type="ECO:0000313" key="6">
    <source>
        <dbReference type="Proteomes" id="UP000498980"/>
    </source>
</evidence>
<comment type="similarity">
    <text evidence="1">Belongs to the NodU/CmcH family.</text>
</comment>
<dbReference type="AlphaFoldDB" id="A0A7J0C2F2"/>
<evidence type="ECO:0000259" key="3">
    <source>
        <dbReference type="Pfam" id="PF16861"/>
    </source>
</evidence>
<protein>
    <submittedName>
        <fullName evidence="4">Carbamoyltransferase</fullName>
        <ecNumber evidence="5">2.1.3.-</ecNumber>
    </submittedName>
</protein>
<reference evidence="5 7" key="2">
    <citation type="submission" date="2020-07" db="EMBL/GenBank/DDBJ databases">
        <title>Sequencing the genomes of 1000 actinobacteria strains.</title>
        <authorList>
            <person name="Klenk H.-P."/>
        </authorList>
    </citation>
    <scope>NUCLEOTIDE SEQUENCE [LARGE SCALE GENOMIC DNA]</scope>
    <source>
        <strain evidence="5 7">DSM 41455</strain>
    </source>
</reference>
<dbReference type="Proteomes" id="UP000530403">
    <property type="component" value="Unassembled WGS sequence"/>
</dbReference>
<keyword evidence="4" id="KW-0808">Transferase</keyword>